<reference evidence="1" key="1">
    <citation type="submission" date="2019-04" db="EMBL/GenBank/DDBJ databases">
        <title>Evolution of Biomass-Degrading Anaerobic Consortia Revealed by Metagenomics.</title>
        <authorList>
            <person name="Peng X."/>
        </authorList>
    </citation>
    <scope>NUCLEOTIDE SEQUENCE</scope>
    <source>
        <strain evidence="1">SIG141</strain>
    </source>
</reference>
<accession>A0A928BTZ2</accession>
<gene>
    <name evidence="1" type="ORF">E7102_12775</name>
</gene>
<protein>
    <submittedName>
        <fullName evidence="1">Uncharacterized protein</fullName>
    </submittedName>
</protein>
<name>A0A928BTZ2_XYLRU</name>
<dbReference type="AlphaFoldDB" id="A0A928BTZ2"/>
<evidence type="ECO:0000313" key="2">
    <source>
        <dbReference type="Proteomes" id="UP000763088"/>
    </source>
</evidence>
<dbReference type="EMBL" id="SUYD01000020">
    <property type="protein sequence ID" value="MBE6267315.1"/>
    <property type="molecule type" value="Genomic_DNA"/>
</dbReference>
<comment type="caution">
    <text evidence="1">The sequence shown here is derived from an EMBL/GenBank/DDBJ whole genome shotgun (WGS) entry which is preliminary data.</text>
</comment>
<organism evidence="1 2">
    <name type="scientific">Xylanibacter ruminicola</name>
    <name type="common">Prevotella ruminicola</name>
    <dbReference type="NCBI Taxonomy" id="839"/>
    <lineage>
        <taxon>Bacteria</taxon>
        <taxon>Pseudomonadati</taxon>
        <taxon>Bacteroidota</taxon>
        <taxon>Bacteroidia</taxon>
        <taxon>Bacteroidales</taxon>
        <taxon>Prevotellaceae</taxon>
        <taxon>Xylanibacter</taxon>
    </lineage>
</organism>
<evidence type="ECO:0000313" key="1">
    <source>
        <dbReference type="EMBL" id="MBE6267315.1"/>
    </source>
</evidence>
<proteinExistence type="predicted"/>
<dbReference type="InterPro" id="IPR043129">
    <property type="entry name" value="ATPase_NBD"/>
</dbReference>
<sequence>MITIGLDFGTHQTKVCIEDKNGTETHYKFHKFMDNEGNMHYTLPSIICITPDNKLKYGYVDVNTKGSFKRYFKQAVFKDVNSPNMQLWEAACYSIWYLAFILFDLEKKYGNEFTVQMGAPTDSSHIDDRKAIAVSILASAYKLVEDVFHNDKQAFLDTDYNKLLELTEIVRYSDKIKKIYGILVFPESYACLMPIIGRGKIAHGMNLIVDIGGGTTDISFFTIEETIKKSKVYHPQLYDFYSFNKGLNYLTLQDTASDALIFKDVHIIKEGEIDRGRSTVFFGEINNICNSLIERLKGEWTSQTIHNKEKLLNALKNRPILYTGGGSTIGMLRKSYGGFQEIHLISYDSWKSKQFDDDTLFSNRALCPILSTAYGLSISVANDVIEKKPFRDIFKDRRGDEDDNGSGRFDYGVDYEAWK</sequence>
<dbReference type="SUPFAM" id="SSF53067">
    <property type="entry name" value="Actin-like ATPase domain"/>
    <property type="match status" value="1"/>
</dbReference>
<dbReference type="Proteomes" id="UP000763088">
    <property type="component" value="Unassembled WGS sequence"/>
</dbReference>